<evidence type="ECO:0000313" key="3">
    <source>
        <dbReference type="Proteomes" id="UP000654123"/>
    </source>
</evidence>
<accession>A0A918B0A0</accession>
<sequence length="138" mass="14184">MASRRGLSASNRSTSFMVSGMARILAGQRGRLGALPCFTGRAPGGARTGGASSRTRRPSPGAGAPGDRPMGPVRRLRRIGRRPRASCGGGSRRPAVPVRILTSGSVGGASPTMMTNRAGRGRSRTPVAGDDRCPGEDE</sequence>
<evidence type="ECO:0000256" key="1">
    <source>
        <dbReference type="SAM" id="MobiDB-lite"/>
    </source>
</evidence>
<comment type="caution">
    <text evidence="2">The sequence shown here is derived from an EMBL/GenBank/DDBJ whole genome shotgun (WGS) entry which is preliminary data.</text>
</comment>
<dbReference type="AlphaFoldDB" id="A0A918B0A0"/>
<evidence type="ECO:0000313" key="2">
    <source>
        <dbReference type="EMBL" id="GGQ10019.1"/>
    </source>
</evidence>
<keyword evidence="3" id="KW-1185">Reference proteome</keyword>
<feature type="compositionally biased region" description="Low complexity" evidence="1">
    <location>
        <begin position="49"/>
        <end position="62"/>
    </location>
</feature>
<feature type="compositionally biased region" description="Basic residues" evidence="1">
    <location>
        <begin position="74"/>
        <end position="84"/>
    </location>
</feature>
<dbReference type="Proteomes" id="UP000654123">
    <property type="component" value="Unassembled WGS sequence"/>
</dbReference>
<feature type="compositionally biased region" description="Basic and acidic residues" evidence="1">
    <location>
        <begin position="129"/>
        <end position="138"/>
    </location>
</feature>
<proteinExistence type="predicted"/>
<reference evidence="2" key="1">
    <citation type="journal article" date="2014" name="Int. J. Syst. Evol. Microbiol.">
        <title>Complete genome sequence of Corynebacterium casei LMG S-19264T (=DSM 44701T), isolated from a smear-ripened cheese.</title>
        <authorList>
            <consortium name="US DOE Joint Genome Institute (JGI-PGF)"/>
            <person name="Walter F."/>
            <person name="Albersmeier A."/>
            <person name="Kalinowski J."/>
            <person name="Ruckert C."/>
        </authorList>
    </citation>
    <scope>NUCLEOTIDE SEQUENCE</scope>
    <source>
        <strain evidence="2">JCM 4335</strain>
    </source>
</reference>
<dbReference type="EMBL" id="BMSV01000005">
    <property type="protein sequence ID" value="GGQ10019.1"/>
    <property type="molecule type" value="Genomic_DNA"/>
</dbReference>
<protein>
    <submittedName>
        <fullName evidence="2">Uncharacterized protein</fullName>
    </submittedName>
</protein>
<gene>
    <name evidence="2" type="ORF">GCM10010249_30870</name>
</gene>
<reference evidence="2" key="2">
    <citation type="submission" date="2020-09" db="EMBL/GenBank/DDBJ databases">
        <authorList>
            <person name="Sun Q."/>
            <person name="Ohkuma M."/>
        </authorList>
    </citation>
    <scope>NUCLEOTIDE SEQUENCE</scope>
    <source>
        <strain evidence="2">JCM 4335</strain>
    </source>
</reference>
<name>A0A918B0A0_9ACTN</name>
<organism evidence="2 3">
    <name type="scientific">Streptomyces roseolilacinus</name>
    <dbReference type="NCBI Taxonomy" id="66904"/>
    <lineage>
        <taxon>Bacteria</taxon>
        <taxon>Bacillati</taxon>
        <taxon>Actinomycetota</taxon>
        <taxon>Actinomycetes</taxon>
        <taxon>Kitasatosporales</taxon>
        <taxon>Streptomycetaceae</taxon>
        <taxon>Streptomyces</taxon>
    </lineage>
</organism>
<feature type="region of interest" description="Disordered" evidence="1">
    <location>
        <begin position="36"/>
        <end position="138"/>
    </location>
</feature>